<evidence type="ECO:0000259" key="12">
    <source>
        <dbReference type="Pfam" id="PF09248"/>
    </source>
</evidence>
<evidence type="ECO:0000313" key="13">
    <source>
        <dbReference type="EMBL" id="TVY92866.1"/>
    </source>
</evidence>
<comment type="cofactor">
    <cofactor evidence="9">
        <name>Cu cation</name>
        <dbReference type="ChEBI" id="CHEBI:23378"/>
    </cofactor>
    <text evidence="9">Contains 1 topaquinone per subunit.</text>
</comment>
<evidence type="ECO:0000256" key="4">
    <source>
        <dbReference type="ARBA" id="ARBA00022772"/>
    </source>
</evidence>
<comment type="cofactor">
    <cofactor evidence="1">
        <name>Cu cation</name>
        <dbReference type="ChEBI" id="CHEBI:23378"/>
    </cofactor>
</comment>
<comment type="similarity">
    <text evidence="2 9">Belongs to the copper/topaquinone oxidase family.</text>
</comment>
<feature type="domain" description="Copper amine oxidase N2-terminal" evidence="11">
    <location>
        <begin position="65"/>
        <end position="146"/>
    </location>
</feature>
<dbReference type="EC" id="1.4.3.-" evidence="9"/>
<dbReference type="GO" id="GO:0008131">
    <property type="term" value="F:primary methylamine oxidase activity"/>
    <property type="evidence" value="ECO:0007669"/>
    <property type="project" value="InterPro"/>
</dbReference>
<name>A0A559MIS7_9HELO</name>
<evidence type="ECO:0000259" key="11">
    <source>
        <dbReference type="Pfam" id="PF02727"/>
    </source>
</evidence>
<dbReference type="GO" id="GO:0009308">
    <property type="term" value="P:amine metabolic process"/>
    <property type="evidence" value="ECO:0007669"/>
    <property type="project" value="UniProtKB-UniRule"/>
</dbReference>
<evidence type="ECO:0000256" key="1">
    <source>
        <dbReference type="ARBA" id="ARBA00001935"/>
    </source>
</evidence>
<evidence type="ECO:0000259" key="10">
    <source>
        <dbReference type="Pfam" id="PF01179"/>
    </source>
</evidence>
<proteinExistence type="inferred from homology"/>
<sequence length="793" mass="89187">MASFAKSWIAISASAVFLWFAFLASAPFLRHVDSYLDFLASTREIPEITPFQAPYKNVWADLNQQEADALLEFLFESPELNLTEASNATSRDNTLMQLGVLQPNKTDILCYLNGSAGVPERWAHVVVAQGVTKDACIVNYMLGPLPPNALTEIRPLKYIFNSGRNHVTNPVPNQEDLLMWIIGELQGVSDITQKILGTDVFASPDGLDIRTGAAYIGNGTFATWVQFYRQDSSSDAGWLLPQGLYFKLQTVTRDPANWKMSQWYYNGLVYDSAAELREALKRPGFLLNPLNLNGPWTDTEDFREGPPGRELPPPTMIQPSGPRFKIDHQQNFISWMGFEFFISTSQERGLSLHNIKFDGDTVIFEVGLQEALAHYAGDDPAQGALAFMDTLGNMGIYMRNLVPGYDCPAYATYLSASYHNGGASITRKNSICVFEYAADHALRRHTSDEHVSISRNTYLVVRSVSTMGNYDFTIEYIFYLDGTIEVKLRASGFIWAAFHTPTSESAKRNEYGYRVHEALATSMHDHVLNFKADLDVAGTSNTFVRVGIEPATVEYPWDEETTTPRNTMHLVEHAVEKEAGINWPANSGEMYIVMNDNSTNSWGKKRGYRITPGTGMGTPSHLSILNSTALRKSAEWAYKDLWLVKQKDTEPRSAEPLNYYVPRDPLVDFGKFVDDEEVVDEDLVIYFNLGSHHIPHSGDIPNTLMHTSASSVMFTPFNFHDRDASRRRVQGVKLEFGDEGTQARYFGGRHLEGVHLKAVSRPTDLEPDLLEYDTERQLGRNMSWIYNLIPRGN</sequence>
<dbReference type="GO" id="GO:0048038">
    <property type="term" value="F:quinone binding"/>
    <property type="evidence" value="ECO:0007669"/>
    <property type="project" value="InterPro"/>
</dbReference>
<dbReference type="EMBL" id="QGML01000231">
    <property type="protein sequence ID" value="TVY92866.1"/>
    <property type="molecule type" value="Genomic_DNA"/>
</dbReference>
<dbReference type="Pfam" id="PF09248">
    <property type="entry name" value="DUF1965"/>
    <property type="match status" value="1"/>
</dbReference>
<dbReference type="GO" id="GO:0005886">
    <property type="term" value="C:plasma membrane"/>
    <property type="evidence" value="ECO:0007669"/>
    <property type="project" value="TreeGrafter"/>
</dbReference>
<dbReference type="Proteomes" id="UP000315522">
    <property type="component" value="Unassembled WGS sequence"/>
</dbReference>
<feature type="domain" description="Copper amine oxidase catalytic" evidence="10">
    <location>
        <begin position="315"/>
        <end position="725"/>
    </location>
</feature>
<dbReference type="InterPro" id="IPR000269">
    <property type="entry name" value="Cu_amine_oxidase"/>
</dbReference>
<dbReference type="InterPro" id="IPR015328">
    <property type="entry name" value="DUF1965"/>
</dbReference>
<dbReference type="InterPro" id="IPR015800">
    <property type="entry name" value="Cu_amine_oxidase_N2"/>
</dbReference>
<evidence type="ECO:0000256" key="3">
    <source>
        <dbReference type="ARBA" id="ARBA00022723"/>
    </source>
</evidence>
<comment type="caution">
    <text evidence="13">The sequence shown here is derived from an EMBL/GenBank/DDBJ whole genome shotgun (WGS) entry which is preliminary data.</text>
</comment>
<protein>
    <recommendedName>
        <fullName evidence="9">Amine oxidase</fullName>
        <ecNumber evidence="9">1.4.3.-</ecNumber>
    </recommendedName>
</protein>
<dbReference type="SUPFAM" id="SSF54416">
    <property type="entry name" value="Amine oxidase N-terminal region"/>
    <property type="match status" value="2"/>
</dbReference>
<organism evidence="13 14">
    <name type="scientific">Lachnellula willkommii</name>
    <dbReference type="NCBI Taxonomy" id="215461"/>
    <lineage>
        <taxon>Eukaryota</taxon>
        <taxon>Fungi</taxon>
        <taxon>Dikarya</taxon>
        <taxon>Ascomycota</taxon>
        <taxon>Pezizomycotina</taxon>
        <taxon>Leotiomycetes</taxon>
        <taxon>Helotiales</taxon>
        <taxon>Lachnaceae</taxon>
        <taxon>Lachnellula</taxon>
    </lineage>
</organism>
<evidence type="ECO:0000256" key="9">
    <source>
        <dbReference type="RuleBase" id="RU000672"/>
    </source>
</evidence>
<dbReference type="InterPro" id="IPR036460">
    <property type="entry name" value="Cu_amine_oxidase_C_sf"/>
</dbReference>
<accession>A0A559MIS7</accession>
<dbReference type="Gene3D" id="2.70.98.20">
    <property type="entry name" value="Copper amine oxidase, catalytic domain"/>
    <property type="match status" value="1"/>
</dbReference>
<evidence type="ECO:0000256" key="6">
    <source>
        <dbReference type="ARBA" id="ARBA00023008"/>
    </source>
</evidence>
<comment type="PTM">
    <text evidence="8 9">Topaquinone (TPQ) is generated by copper-dependent autoxidation of a specific tyrosyl residue.</text>
</comment>
<gene>
    <name evidence="13" type="primary">AOC3</name>
    <name evidence="13" type="ORF">LAWI1_G000382</name>
</gene>
<reference evidence="13 14" key="1">
    <citation type="submission" date="2018-05" db="EMBL/GenBank/DDBJ databases">
        <title>Genome sequencing and assembly of the regulated plant pathogen Lachnellula willkommii and related sister species for the development of diagnostic species identification markers.</title>
        <authorList>
            <person name="Giroux E."/>
            <person name="Bilodeau G."/>
        </authorList>
    </citation>
    <scope>NUCLEOTIDE SEQUENCE [LARGE SCALE GENOMIC DNA]</scope>
    <source>
        <strain evidence="13 14">CBS 172.35</strain>
    </source>
</reference>
<evidence type="ECO:0000256" key="2">
    <source>
        <dbReference type="ARBA" id="ARBA00007983"/>
    </source>
</evidence>
<evidence type="ECO:0000313" key="14">
    <source>
        <dbReference type="Proteomes" id="UP000315522"/>
    </source>
</evidence>
<feature type="active site" description="Proton acceptor" evidence="7">
    <location>
        <position position="389"/>
    </location>
</feature>
<dbReference type="AlphaFoldDB" id="A0A559MIS7"/>
<dbReference type="PANTHER" id="PTHR10638">
    <property type="entry name" value="COPPER AMINE OXIDASE"/>
    <property type="match status" value="1"/>
</dbReference>
<evidence type="ECO:0000256" key="5">
    <source>
        <dbReference type="ARBA" id="ARBA00023002"/>
    </source>
</evidence>
<feature type="domain" description="DUF1965" evidence="12">
    <location>
        <begin position="239"/>
        <end position="300"/>
    </location>
</feature>
<dbReference type="PRINTS" id="PR00766">
    <property type="entry name" value="CUDAOXIDASE"/>
</dbReference>
<keyword evidence="14" id="KW-1185">Reference proteome</keyword>
<dbReference type="Pfam" id="PF02727">
    <property type="entry name" value="Cu_amine_oxidN2"/>
    <property type="match status" value="1"/>
</dbReference>
<keyword evidence="3 9" id="KW-0479">Metal-binding</keyword>
<keyword evidence="5 9" id="KW-0560">Oxidoreductase</keyword>
<dbReference type="GO" id="GO:0005507">
    <property type="term" value="F:copper ion binding"/>
    <property type="evidence" value="ECO:0007669"/>
    <property type="project" value="InterPro"/>
</dbReference>
<dbReference type="InterPro" id="IPR015798">
    <property type="entry name" value="Cu_amine_oxidase_C"/>
</dbReference>
<keyword evidence="6 9" id="KW-0186">Copper</keyword>
<dbReference type="Gene3D" id="3.10.450.40">
    <property type="match status" value="2"/>
</dbReference>
<evidence type="ECO:0000256" key="8">
    <source>
        <dbReference type="PIRSR" id="PIRSR600269-51"/>
    </source>
</evidence>
<evidence type="ECO:0000256" key="7">
    <source>
        <dbReference type="PIRSR" id="PIRSR600269-50"/>
    </source>
</evidence>
<dbReference type="Pfam" id="PF01179">
    <property type="entry name" value="Cu_amine_oxid"/>
    <property type="match status" value="1"/>
</dbReference>
<dbReference type="SUPFAM" id="SSF49998">
    <property type="entry name" value="Amine oxidase catalytic domain"/>
    <property type="match status" value="1"/>
</dbReference>
<dbReference type="PANTHER" id="PTHR10638:SF20">
    <property type="entry name" value="AMINE OXIDASE"/>
    <property type="match status" value="1"/>
</dbReference>
<keyword evidence="4 7" id="KW-0801">TPQ</keyword>
<dbReference type="InterPro" id="IPR016182">
    <property type="entry name" value="Cu_amine_oxidase_N-reg"/>
</dbReference>
<feature type="modified residue" description="2',4',5'-topaquinone" evidence="8">
    <location>
        <position position="470"/>
    </location>
</feature>
<feature type="active site" description="Schiff-base intermediate with substrate; via topaquinone" evidence="7">
    <location>
        <position position="470"/>
    </location>
</feature>